<dbReference type="RefSeq" id="WP_204748923.1">
    <property type="nucleotide sequence ID" value="NZ_CP069188.1"/>
</dbReference>
<dbReference type="Proteomes" id="UP000637819">
    <property type="component" value="Chromosome"/>
</dbReference>
<evidence type="ECO:0000313" key="2">
    <source>
        <dbReference type="Proteomes" id="UP000637819"/>
    </source>
</evidence>
<dbReference type="KEGG" id="hsal:JMJ58_07640"/>
<dbReference type="OrthoDB" id="254500at2157"/>
<dbReference type="AlphaFoldDB" id="A0A8T8E5G8"/>
<reference evidence="1 2" key="1">
    <citation type="submission" date="2021-01" db="EMBL/GenBank/DDBJ databases">
        <title>Genome Sequence and Methylation Pattern of Haloterrigena salifodinae BOL5-1, An Extremely Halophilic Archaeon from a Bolivian Salt Mine.</title>
        <authorList>
            <person name="DasSarma P."/>
            <person name="Anton B.P."/>
            <person name="DasSarma S.L."/>
            <person name="von Ehrenheim H.A.L."/>
            <person name="Martinez F.L."/>
            <person name="Guzman D."/>
            <person name="Roberts R.J."/>
            <person name="DasSarma S."/>
        </authorList>
    </citation>
    <scope>NUCLEOTIDE SEQUENCE [LARGE SCALE GENOMIC DNA]</scope>
    <source>
        <strain evidence="1 2">BOL5-1</strain>
    </source>
</reference>
<dbReference type="EMBL" id="CP069188">
    <property type="protein sequence ID" value="QRV16730.1"/>
    <property type="molecule type" value="Genomic_DNA"/>
</dbReference>
<keyword evidence="2" id="KW-1185">Reference proteome</keyword>
<protein>
    <submittedName>
        <fullName evidence="1">Uncharacterized protein</fullName>
    </submittedName>
</protein>
<evidence type="ECO:0000313" key="1">
    <source>
        <dbReference type="EMBL" id="QRV16730.1"/>
    </source>
</evidence>
<proteinExistence type="predicted"/>
<name>A0A8T8E5G8_9EURY</name>
<dbReference type="GeneID" id="62874986"/>
<sequence length="99" mass="11110">MGDLDYVELGELDGTHGWIVTSGFVNWEEDVSSPMPRQRVRLGDESTTGNGVVCTVFNEDIDLEEGCGYYLVGKDRTYDAGEEIQLSLYENSSARKFFE</sequence>
<accession>A0A8T8E5G8</accession>
<gene>
    <name evidence="1" type="ORF">JMJ58_07640</name>
</gene>
<organism evidence="1 2">
    <name type="scientific">Haloterrigena salifodinae</name>
    <dbReference type="NCBI Taxonomy" id="2675099"/>
    <lineage>
        <taxon>Archaea</taxon>
        <taxon>Methanobacteriati</taxon>
        <taxon>Methanobacteriota</taxon>
        <taxon>Stenosarchaea group</taxon>
        <taxon>Halobacteria</taxon>
        <taxon>Halobacteriales</taxon>
        <taxon>Natrialbaceae</taxon>
        <taxon>Haloterrigena</taxon>
    </lineage>
</organism>